<evidence type="ECO:0000256" key="1">
    <source>
        <dbReference type="SAM" id="MobiDB-lite"/>
    </source>
</evidence>
<reference evidence="2" key="1">
    <citation type="submission" date="2020-11" db="EMBL/GenBank/DDBJ databases">
        <authorList>
            <consortium name="DOE Joint Genome Institute"/>
            <person name="Ahrendt S."/>
            <person name="Riley R."/>
            <person name="Andreopoulos W."/>
            <person name="Labutti K."/>
            <person name="Pangilinan J."/>
            <person name="Ruiz-Duenas F.J."/>
            <person name="Barrasa J.M."/>
            <person name="Sanchez-Garcia M."/>
            <person name="Camarero S."/>
            <person name="Miyauchi S."/>
            <person name="Serrano A."/>
            <person name="Linde D."/>
            <person name="Babiker R."/>
            <person name="Drula E."/>
            <person name="Ayuso-Fernandez I."/>
            <person name="Pacheco R."/>
            <person name="Padilla G."/>
            <person name="Ferreira P."/>
            <person name="Barriuso J."/>
            <person name="Kellner H."/>
            <person name="Castanera R."/>
            <person name="Alfaro M."/>
            <person name="Ramirez L."/>
            <person name="Pisabarro A.G."/>
            <person name="Kuo A."/>
            <person name="Tritt A."/>
            <person name="Lipzen A."/>
            <person name="He G."/>
            <person name="Yan M."/>
            <person name="Ng V."/>
            <person name="Cullen D."/>
            <person name="Martin F."/>
            <person name="Rosso M.-N."/>
            <person name="Henrissat B."/>
            <person name="Hibbett D."/>
            <person name="Martinez A.T."/>
            <person name="Grigoriev I.V."/>
        </authorList>
    </citation>
    <scope>NUCLEOTIDE SEQUENCE</scope>
    <source>
        <strain evidence="2">AH 40177</strain>
    </source>
</reference>
<feature type="compositionally biased region" description="Polar residues" evidence="1">
    <location>
        <begin position="91"/>
        <end position="101"/>
    </location>
</feature>
<comment type="caution">
    <text evidence="2">The sequence shown here is derived from an EMBL/GenBank/DDBJ whole genome shotgun (WGS) entry which is preliminary data.</text>
</comment>
<evidence type="ECO:0000313" key="3">
    <source>
        <dbReference type="Proteomes" id="UP000772434"/>
    </source>
</evidence>
<gene>
    <name evidence="2" type="ORF">BDP27DRAFT_1427876</name>
</gene>
<organism evidence="2 3">
    <name type="scientific">Rhodocollybia butyracea</name>
    <dbReference type="NCBI Taxonomy" id="206335"/>
    <lineage>
        <taxon>Eukaryota</taxon>
        <taxon>Fungi</taxon>
        <taxon>Dikarya</taxon>
        <taxon>Basidiomycota</taxon>
        <taxon>Agaricomycotina</taxon>
        <taxon>Agaricomycetes</taxon>
        <taxon>Agaricomycetidae</taxon>
        <taxon>Agaricales</taxon>
        <taxon>Marasmiineae</taxon>
        <taxon>Omphalotaceae</taxon>
        <taxon>Rhodocollybia</taxon>
    </lineage>
</organism>
<proteinExistence type="predicted"/>
<sequence length="153" mass="16383">MRSALKTPTAAVSAETRALIKIERCTKVPRRVEADVDSQTEAEKYLDSLDNDQASPYPASRMSLYCSACTSPDLEPRASLDPGARTHASPGVQSPDPSTCVTPDPSGCTSPDPGTHTTASSRRLGCWVFGMVLGWKEDETFAGVVGRYTAVLF</sequence>
<accession>A0A9P5U2B8</accession>
<keyword evidence="3" id="KW-1185">Reference proteome</keyword>
<dbReference type="EMBL" id="JADNRY010000171">
    <property type="protein sequence ID" value="KAF9062478.1"/>
    <property type="molecule type" value="Genomic_DNA"/>
</dbReference>
<name>A0A9P5U2B8_9AGAR</name>
<protein>
    <submittedName>
        <fullName evidence="2">Uncharacterized protein</fullName>
    </submittedName>
</protein>
<dbReference type="AlphaFoldDB" id="A0A9P5U2B8"/>
<feature type="region of interest" description="Disordered" evidence="1">
    <location>
        <begin position="76"/>
        <end position="119"/>
    </location>
</feature>
<evidence type="ECO:0000313" key="2">
    <source>
        <dbReference type="EMBL" id="KAF9062478.1"/>
    </source>
</evidence>
<dbReference type="Proteomes" id="UP000772434">
    <property type="component" value="Unassembled WGS sequence"/>
</dbReference>